<sequence length="433" mass="49641">MEDIEYKLRFLLNSMTLTVDKVQTADTTQMNHLQFLKKYKNQKIIHAFIKQAPAADTPISTPLLGVPINPEDTSHKLLYCKIAVGASLFTSSEYAMNCKTPHGYDSFIISNNPEVIESVISTYKKSKSLASYTYIVPDISRVLVIAEVHFTYDKKLEDKSKNNDHCEYCNDKPAISFCIAERAAFCGDCDKYFHSNAFTQRHAVHYFKQVGKKRFLHCKDHKTVVIDYFCMDCTMPVCIQCRITSTNVSHHSHRMVSYIEACDDLKSKVTECTDMDIVMKRAESAITQIDQEISGFEGEIECIKGKLQYEYDTSMSMLNDLVKRRYQRINAKYFESKYLMEIADRAVKYPREVDPSVLVEKWKAIQDMNRSISEIVLEDIGKYSKIIVKGGLSVEMVNSCEVSPNSVSTVPEDDLVRKRTEMLLRVSQFKTSE</sequence>
<name>I3EI80_NEMP3</name>
<organism evidence="5 6">
    <name type="scientific">Nematocida parisii (strain ERTm3)</name>
    <name type="common">Nematode killer fungus</name>
    <dbReference type="NCBI Taxonomy" id="935791"/>
    <lineage>
        <taxon>Eukaryota</taxon>
        <taxon>Fungi</taxon>
        <taxon>Fungi incertae sedis</taxon>
        <taxon>Microsporidia</taxon>
        <taxon>Nematocida</taxon>
    </lineage>
</organism>
<dbReference type="AlphaFoldDB" id="I3EI80"/>
<dbReference type="STRING" id="935791.I3EI80"/>
<dbReference type="EMBL" id="GL870877">
    <property type="protein sequence ID" value="EIJ88927.1"/>
    <property type="molecule type" value="Genomic_DNA"/>
</dbReference>
<reference evidence="5" key="1">
    <citation type="submission" date="2011-01" db="EMBL/GenBank/DDBJ databases">
        <title>The Genome Sequence of Nematocida parisii strain ERTm3.</title>
        <authorList>
            <consortium name="The Broad Institute Genome Sequencing Platform"/>
            <consortium name="The Broad Institute Genome Sequencing Center for Infectious Disease"/>
            <person name="Cuomo C."/>
            <person name="Troemel E."/>
            <person name="Young S.K."/>
            <person name="Zeng Q."/>
            <person name="Gargeya S."/>
            <person name="Fitzgerald M."/>
            <person name="Haas B."/>
            <person name="Abouelleil A."/>
            <person name="Alvarado L."/>
            <person name="Arachchi H.M."/>
            <person name="Berlin A."/>
            <person name="Chapman S.B."/>
            <person name="Gearin G."/>
            <person name="Goldberg J."/>
            <person name="Griggs A."/>
            <person name="Gujja S."/>
            <person name="Hansen M."/>
            <person name="Heiman D."/>
            <person name="Howarth C."/>
            <person name="Larimer J."/>
            <person name="Lui A."/>
            <person name="MacDonald P.J.P."/>
            <person name="McCowen C."/>
            <person name="Montmayeur A."/>
            <person name="Murphy C."/>
            <person name="Neiman D."/>
            <person name="Pearson M."/>
            <person name="Priest M."/>
            <person name="Roberts A."/>
            <person name="Saif S."/>
            <person name="Shea T."/>
            <person name="Sisk P."/>
            <person name="Stolte C."/>
            <person name="Sykes S."/>
            <person name="Wortman J."/>
            <person name="Nusbaum C."/>
            <person name="Birren B."/>
        </authorList>
    </citation>
    <scope>NUCLEOTIDE SEQUENCE</scope>
    <source>
        <strain evidence="5">ERTm3</strain>
    </source>
</reference>
<gene>
    <name evidence="5" type="ORF">NEQG_00746</name>
</gene>
<evidence type="ECO:0000313" key="5">
    <source>
        <dbReference type="EMBL" id="EIJ88927.1"/>
    </source>
</evidence>
<dbReference type="GO" id="GO:0008270">
    <property type="term" value="F:zinc ion binding"/>
    <property type="evidence" value="ECO:0007669"/>
    <property type="project" value="UniProtKB-KW"/>
</dbReference>
<dbReference type="CDD" id="cd19756">
    <property type="entry name" value="Bbox2"/>
    <property type="match status" value="1"/>
</dbReference>
<evidence type="ECO:0000313" key="6">
    <source>
        <dbReference type="Proteomes" id="UP000002872"/>
    </source>
</evidence>
<dbReference type="InterPro" id="IPR000315">
    <property type="entry name" value="Znf_B-box"/>
</dbReference>
<dbReference type="VEuPathDB" id="MicrosporidiaDB:NEQG_00746"/>
<accession>I3EI80</accession>
<evidence type="ECO:0000256" key="3">
    <source>
        <dbReference type="PROSITE-ProRule" id="PRU00024"/>
    </source>
</evidence>
<dbReference type="PROSITE" id="PS50119">
    <property type="entry name" value="ZF_BBOX"/>
    <property type="match status" value="1"/>
</dbReference>
<dbReference type="InterPro" id="IPR049808">
    <property type="entry name" value="CONSTANS-like_Bbox1"/>
</dbReference>
<dbReference type="OMA" id="EYAMNCK"/>
<dbReference type="SUPFAM" id="SSF57845">
    <property type="entry name" value="B-box zinc-binding domain"/>
    <property type="match status" value="1"/>
</dbReference>
<dbReference type="PANTHER" id="PTHR25462:SF296">
    <property type="entry name" value="MEIOTIC P26, ISOFORM F"/>
    <property type="match status" value="1"/>
</dbReference>
<dbReference type="CDD" id="cd19821">
    <property type="entry name" value="Bbox1_BBX-like"/>
    <property type="match status" value="1"/>
</dbReference>
<protein>
    <recommendedName>
        <fullName evidence="4">B box-type domain-containing protein</fullName>
    </recommendedName>
</protein>
<dbReference type="Proteomes" id="UP000002872">
    <property type="component" value="Unassembled WGS sequence"/>
</dbReference>
<evidence type="ECO:0000256" key="1">
    <source>
        <dbReference type="ARBA" id="ARBA00022723"/>
    </source>
</evidence>
<keyword evidence="2" id="KW-0862">Zinc</keyword>
<keyword evidence="6" id="KW-1185">Reference proteome</keyword>
<keyword evidence="3" id="KW-0863">Zinc-finger</keyword>
<evidence type="ECO:0000256" key="2">
    <source>
        <dbReference type="ARBA" id="ARBA00022833"/>
    </source>
</evidence>
<dbReference type="HOGENOM" id="CLU_037459_0_0_1"/>
<keyword evidence="1" id="KW-0479">Metal-binding</keyword>
<dbReference type="InterPro" id="IPR047153">
    <property type="entry name" value="TRIM45/56/19-like"/>
</dbReference>
<dbReference type="OrthoDB" id="153872at2759"/>
<evidence type="ECO:0000259" key="4">
    <source>
        <dbReference type="PROSITE" id="PS50119"/>
    </source>
</evidence>
<dbReference type="InParanoid" id="I3EI80"/>
<dbReference type="Gene3D" id="3.30.160.60">
    <property type="entry name" value="Classic Zinc Finger"/>
    <property type="match status" value="1"/>
</dbReference>
<feature type="domain" description="B box-type" evidence="4">
    <location>
        <begin position="213"/>
        <end position="258"/>
    </location>
</feature>
<dbReference type="PANTHER" id="PTHR25462">
    <property type="entry name" value="BONUS, ISOFORM C-RELATED"/>
    <property type="match status" value="1"/>
</dbReference>
<proteinExistence type="predicted"/>